<dbReference type="EMBL" id="JAGTXO010000002">
    <property type="protein sequence ID" value="KAG8469479.1"/>
    <property type="molecule type" value="Genomic_DNA"/>
</dbReference>
<name>A0A8J6CEB1_DIALT</name>
<reference evidence="1" key="1">
    <citation type="submission" date="2021-05" db="EMBL/GenBank/DDBJ databases">
        <title>The genome of the haptophyte Pavlova lutheri (Diacronema luteri, Pavlovales) - a model for lipid biosynthesis in eukaryotic algae.</title>
        <authorList>
            <person name="Hulatt C.J."/>
            <person name="Posewitz M.C."/>
        </authorList>
    </citation>
    <scope>NUCLEOTIDE SEQUENCE</scope>
    <source>
        <strain evidence="1">NIVA-4/92</strain>
    </source>
</reference>
<gene>
    <name evidence="1" type="ORF">KFE25_005934</name>
</gene>
<accession>A0A8J6CEB1</accession>
<dbReference type="OrthoDB" id="10373949at2759"/>
<protein>
    <submittedName>
        <fullName evidence="1">Uncharacterized protein</fullName>
    </submittedName>
</protein>
<sequence>MQRSLSFTETSRSRPTSAFYSHRALTPTRRPSDAHLAARAEPKGFLDAKWPVPQKESVFASSAIKDVVYKMQTTPTGMRRARTAKTRAFKPPEAPAVSFAAFRSLPMPEPLPGKWRLRTQYDKGAFQLGVIYYPYTPADRAASADLEGVIHRALDHPVIPLTVWNGTSAPHNSITGRATTSRYGLNLDEWYKSEMKHAYEVKDFKAFLEAKSSMPRVGVRSEQKIGVGI</sequence>
<evidence type="ECO:0000313" key="1">
    <source>
        <dbReference type="EMBL" id="KAG8469479.1"/>
    </source>
</evidence>
<evidence type="ECO:0000313" key="2">
    <source>
        <dbReference type="Proteomes" id="UP000751190"/>
    </source>
</evidence>
<dbReference type="Proteomes" id="UP000751190">
    <property type="component" value="Unassembled WGS sequence"/>
</dbReference>
<keyword evidence="2" id="KW-1185">Reference proteome</keyword>
<comment type="caution">
    <text evidence="1">The sequence shown here is derived from an EMBL/GenBank/DDBJ whole genome shotgun (WGS) entry which is preliminary data.</text>
</comment>
<proteinExistence type="predicted"/>
<dbReference type="AlphaFoldDB" id="A0A8J6CEB1"/>
<organism evidence="1 2">
    <name type="scientific">Diacronema lutheri</name>
    <name type="common">Unicellular marine alga</name>
    <name type="synonym">Monochrysis lutheri</name>
    <dbReference type="NCBI Taxonomy" id="2081491"/>
    <lineage>
        <taxon>Eukaryota</taxon>
        <taxon>Haptista</taxon>
        <taxon>Haptophyta</taxon>
        <taxon>Pavlovophyceae</taxon>
        <taxon>Pavlovales</taxon>
        <taxon>Pavlovaceae</taxon>
        <taxon>Diacronema</taxon>
    </lineage>
</organism>